<dbReference type="PANTHER" id="PTHR24410">
    <property type="entry name" value="HL07962P-RELATED"/>
    <property type="match status" value="1"/>
</dbReference>
<keyword evidence="3" id="KW-1185">Reference proteome</keyword>
<reference evidence="2" key="1">
    <citation type="submission" date="2020-05" db="EMBL/GenBank/DDBJ databases">
        <title>Phylogenomic resolution of chytrid fungi.</title>
        <authorList>
            <person name="Stajich J.E."/>
            <person name="Amses K."/>
            <person name="Simmons R."/>
            <person name="Seto K."/>
            <person name="Myers J."/>
            <person name="Bonds A."/>
            <person name="Quandt C.A."/>
            <person name="Barry K."/>
            <person name="Liu P."/>
            <person name="Grigoriev I."/>
            <person name="Longcore J.E."/>
            <person name="James T.Y."/>
        </authorList>
    </citation>
    <scope>NUCLEOTIDE SEQUENCE</scope>
    <source>
        <strain evidence="2">JEL0476</strain>
    </source>
</reference>
<dbReference type="Proteomes" id="UP001211065">
    <property type="component" value="Unassembled WGS sequence"/>
</dbReference>
<accession>A0AAD5Y245</accession>
<dbReference type="InterPro" id="IPR051481">
    <property type="entry name" value="BTB-POZ/Galectin-3-binding"/>
</dbReference>
<proteinExistence type="predicted"/>
<comment type="caution">
    <text evidence="2">The sequence shown here is derived from an EMBL/GenBank/DDBJ whole genome shotgun (WGS) entry which is preliminary data.</text>
</comment>
<organism evidence="2 3">
    <name type="scientific">Clydaea vesicula</name>
    <dbReference type="NCBI Taxonomy" id="447962"/>
    <lineage>
        <taxon>Eukaryota</taxon>
        <taxon>Fungi</taxon>
        <taxon>Fungi incertae sedis</taxon>
        <taxon>Chytridiomycota</taxon>
        <taxon>Chytridiomycota incertae sedis</taxon>
        <taxon>Chytridiomycetes</taxon>
        <taxon>Lobulomycetales</taxon>
        <taxon>Lobulomycetaceae</taxon>
        <taxon>Clydaea</taxon>
    </lineage>
</organism>
<dbReference type="InterPro" id="IPR000210">
    <property type="entry name" value="BTB/POZ_dom"/>
</dbReference>
<feature type="domain" description="BTB" evidence="1">
    <location>
        <begin position="56"/>
        <end position="125"/>
    </location>
</feature>
<dbReference type="InterPro" id="IPR011333">
    <property type="entry name" value="SKP1/BTB/POZ_sf"/>
</dbReference>
<name>A0AAD5Y245_9FUNG</name>
<evidence type="ECO:0000259" key="1">
    <source>
        <dbReference type="PROSITE" id="PS50097"/>
    </source>
</evidence>
<dbReference type="PANTHER" id="PTHR24410:SF23">
    <property type="entry name" value="BTB DOMAIN-CONTAINING PROTEIN-RELATED"/>
    <property type="match status" value="1"/>
</dbReference>
<dbReference type="CDD" id="cd18186">
    <property type="entry name" value="BTB_POZ_ZBTB_KLHL-like"/>
    <property type="match status" value="1"/>
</dbReference>
<dbReference type="Gene3D" id="3.30.710.10">
    <property type="entry name" value="Potassium Channel Kv1.1, Chain A"/>
    <property type="match status" value="1"/>
</dbReference>
<sequence>MADSDTPNRIRPVSMLSMDMSNYTLRGQEVHIPTADVFATLSKNLDVANNPGSKFCDFTFIVGPNQVKVPVPKVIIGLRSSVFGDLLYGMNVDPSMKEMAIPHAPVEPFKVLCRFLVSGVIDDSPFGNQTFNINVARIGREYNAPQLSAYAEQKVYTSITIENSVETLKYSFVEGDDLLRKQVAKFLQKNSGAFLNSKFFLLLDFETLLTVLEIVHDQSAFQTLKSTVEWSKQNKGTDEQITKIFSFISFDKVANEELVLLEEFGAIGKLKMFEIFKAFLLKPTTAPMNFNLTWENTPGSSLIVSPNQDWHHHLTTQSITSGVLIWELEIMETGVRNGTELELDIGICDANIYRKLQDNVISTNSFFYRSMDELTDKERTLKICKKKIGVRESFVTAFADLPRDVAYAPALCLTAPQSAKIKFIERS</sequence>
<dbReference type="AlphaFoldDB" id="A0AAD5Y245"/>
<dbReference type="PROSITE" id="PS50097">
    <property type="entry name" value="BTB"/>
    <property type="match status" value="1"/>
</dbReference>
<gene>
    <name evidence="2" type="ORF">HK099_000021</name>
</gene>
<protein>
    <recommendedName>
        <fullName evidence="1">BTB domain-containing protein</fullName>
    </recommendedName>
</protein>
<dbReference type="EMBL" id="JADGJW010000001">
    <property type="protein sequence ID" value="KAJ3228466.1"/>
    <property type="molecule type" value="Genomic_DNA"/>
</dbReference>
<dbReference type="SUPFAM" id="SSF54695">
    <property type="entry name" value="POZ domain"/>
    <property type="match status" value="1"/>
</dbReference>
<evidence type="ECO:0000313" key="3">
    <source>
        <dbReference type="Proteomes" id="UP001211065"/>
    </source>
</evidence>
<evidence type="ECO:0000313" key="2">
    <source>
        <dbReference type="EMBL" id="KAJ3228466.1"/>
    </source>
</evidence>